<dbReference type="EMBL" id="JAPDGR010002599">
    <property type="protein sequence ID" value="KAJ2975047.1"/>
    <property type="molecule type" value="Genomic_DNA"/>
</dbReference>
<evidence type="ECO:0000313" key="2">
    <source>
        <dbReference type="Proteomes" id="UP001143856"/>
    </source>
</evidence>
<gene>
    <name evidence="1" type="ORF">NUW58_g8469</name>
</gene>
<dbReference type="Proteomes" id="UP001143856">
    <property type="component" value="Unassembled WGS sequence"/>
</dbReference>
<evidence type="ECO:0000313" key="1">
    <source>
        <dbReference type="EMBL" id="KAJ2975047.1"/>
    </source>
</evidence>
<protein>
    <submittedName>
        <fullName evidence="1">Uncharacterized protein</fullName>
    </submittedName>
</protein>
<proteinExistence type="predicted"/>
<comment type="caution">
    <text evidence="1">The sequence shown here is derived from an EMBL/GenBank/DDBJ whole genome shotgun (WGS) entry which is preliminary data.</text>
</comment>
<sequence>MDEDDDPEVEDDEMSAMQAMMGFGGFGSTKGQKVAGNNSGAVYKAKKTEYRQYMNRSGEPLIKTAEKSSSKNAASADVKNCQVPPVSDSETQMMLRRLRSEKPYNPFKSFPGSAFYSELREENTKLQEENERLREENERLHNENFEIEIEIRRMRRAALESKAAAQQAFEDALQTTNEEKMTLRAEKDKLTRVIRNVSAALSGPLP</sequence>
<reference evidence="1" key="1">
    <citation type="submission" date="2022-10" db="EMBL/GenBank/DDBJ databases">
        <title>Genome Sequence of Xylaria curta.</title>
        <authorList>
            <person name="Buettner E."/>
        </authorList>
    </citation>
    <scope>NUCLEOTIDE SEQUENCE</scope>
    <source>
        <strain evidence="1">Babe10</strain>
    </source>
</reference>
<keyword evidence="2" id="KW-1185">Reference proteome</keyword>
<organism evidence="1 2">
    <name type="scientific">Xylaria curta</name>
    <dbReference type="NCBI Taxonomy" id="42375"/>
    <lineage>
        <taxon>Eukaryota</taxon>
        <taxon>Fungi</taxon>
        <taxon>Dikarya</taxon>
        <taxon>Ascomycota</taxon>
        <taxon>Pezizomycotina</taxon>
        <taxon>Sordariomycetes</taxon>
        <taxon>Xylariomycetidae</taxon>
        <taxon>Xylariales</taxon>
        <taxon>Xylariaceae</taxon>
        <taxon>Xylaria</taxon>
    </lineage>
</organism>
<name>A0ACC1N824_9PEZI</name>
<accession>A0ACC1N824</accession>